<accession>A0A9P7J9K7</accession>
<dbReference type="AlphaFoldDB" id="A0A9P7J9K7"/>
<reference evidence="1" key="1">
    <citation type="journal article" date="2020" name="New Phytol.">
        <title>Comparative genomics reveals dynamic genome evolution in host specialist ectomycorrhizal fungi.</title>
        <authorList>
            <person name="Lofgren L.A."/>
            <person name="Nguyen N.H."/>
            <person name="Vilgalys R."/>
            <person name="Ruytinx J."/>
            <person name="Liao H.L."/>
            <person name="Branco S."/>
            <person name="Kuo A."/>
            <person name="LaButti K."/>
            <person name="Lipzen A."/>
            <person name="Andreopoulos W."/>
            <person name="Pangilinan J."/>
            <person name="Riley R."/>
            <person name="Hundley H."/>
            <person name="Na H."/>
            <person name="Barry K."/>
            <person name="Grigoriev I.V."/>
            <person name="Stajich J.E."/>
            <person name="Kennedy P.G."/>
        </authorList>
    </citation>
    <scope>NUCLEOTIDE SEQUENCE</scope>
    <source>
        <strain evidence="1">S12</strain>
    </source>
</reference>
<comment type="caution">
    <text evidence="1">The sequence shown here is derived from an EMBL/GenBank/DDBJ whole genome shotgun (WGS) entry which is preliminary data.</text>
</comment>
<protein>
    <submittedName>
        <fullName evidence="1">Uncharacterized protein</fullName>
    </submittedName>
</protein>
<dbReference type="RefSeq" id="XP_041167459.1">
    <property type="nucleotide sequence ID" value="XM_041310632.1"/>
</dbReference>
<keyword evidence="2" id="KW-1185">Reference proteome</keyword>
<dbReference type="GeneID" id="64604396"/>
<evidence type="ECO:0000313" key="2">
    <source>
        <dbReference type="Proteomes" id="UP000719766"/>
    </source>
</evidence>
<dbReference type="Proteomes" id="UP000719766">
    <property type="component" value="Unassembled WGS sequence"/>
</dbReference>
<name>A0A9P7J9K7_9AGAM</name>
<proteinExistence type="predicted"/>
<sequence>MSKYYPQEIDQSPHDIYLRPLRPEDLINCCHAKLAWRCAGTERCLINLIKALLVLDLSSTSNTFTPTTSLYISSSIATIESPSHPIEIRVGCRQDANSFPQLFFKEDGPIVTLGQSGKSVPKGLLCATEAKRPCNIRTCPRSSVSSIHSGRCIEHALSVCFVPLDGISDDEVPDSVFPQAIDFFFKWTGIPSVLCTLSFDSNLVRIAS</sequence>
<evidence type="ECO:0000313" key="1">
    <source>
        <dbReference type="EMBL" id="KAG1809794.1"/>
    </source>
</evidence>
<dbReference type="EMBL" id="JABBWE010000001">
    <property type="protein sequence ID" value="KAG1809794.1"/>
    <property type="molecule type" value="Genomic_DNA"/>
</dbReference>
<organism evidence="1 2">
    <name type="scientific">Suillus plorans</name>
    <dbReference type="NCBI Taxonomy" id="116603"/>
    <lineage>
        <taxon>Eukaryota</taxon>
        <taxon>Fungi</taxon>
        <taxon>Dikarya</taxon>
        <taxon>Basidiomycota</taxon>
        <taxon>Agaricomycotina</taxon>
        <taxon>Agaricomycetes</taxon>
        <taxon>Agaricomycetidae</taxon>
        <taxon>Boletales</taxon>
        <taxon>Suillineae</taxon>
        <taxon>Suillaceae</taxon>
        <taxon>Suillus</taxon>
    </lineage>
</organism>
<gene>
    <name evidence="1" type="ORF">HD556DRAFT_4491</name>
</gene>